<protein>
    <recommendedName>
        <fullName evidence="3">Spore coat protein</fullName>
    </recommendedName>
</protein>
<comment type="caution">
    <text evidence="1">The sequence shown here is derived from an EMBL/GenBank/DDBJ whole genome shotgun (WGS) entry which is preliminary data.</text>
</comment>
<dbReference type="Proteomes" id="UP001211894">
    <property type="component" value="Unassembled WGS sequence"/>
</dbReference>
<evidence type="ECO:0008006" key="3">
    <source>
        <dbReference type="Google" id="ProtNLM"/>
    </source>
</evidence>
<name>A0ABT4X0H4_9BACI</name>
<gene>
    <name evidence="1" type="ORF">PJ311_03920</name>
</gene>
<sequence length="75" mass="8244">MNLIGHDHFSHGDYRIIGRPFYGRPFYGRPFGRPFFYGPGPFFGGFLGGLTAGALLGPYGGYGGYGGYGYPFFPY</sequence>
<evidence type="ECO:0000313" key="1">
    <source>
        <dbReference type="EMBL" id="MDA7025758.1"/>
    </source>
</evidence>
<organism evidence="1 2">
    <name type="scientific">Bacillus changyiensis</name>
    <dbReference type="NCBI Taxonomy" id="3004103"/>
    <lineage>
        <taxon>Bacteria</taxon>
        <taxon>Bacillati</taxon>
        <taxon>Bacillota</taxon>
        <taxon>Bacilli</taxon>
        <taxon>Bacillales</taxon>
        <taxon>Bacillaceae</taxon>
        <taxon>Bacillus</taxon>
    </lineage>
</organism>
<proteinExistence type="predicted"/>
<accession>A0ABT4X0H4</accession>
<dbReference type="EMBL" id="JAQKAB010000002">
    <property type="protein sequence ID" value="MDA7025758.1"/>
    <property type="molecule type" value="Genomic_DNA"/>
</dbReference>
<evidence type="ECO:0000313" key="2">
    <source>
        <dbReference type="Proteomes" id="UP001211894"/>
    </source>
</evidence>
<keyword evidence="2" id="KW-1185">Reference proteome</keyword>
<reference evidence="1 2" key="1">
    <citation type="submission" date="2023-01" db="EMBL/GenBank/DDBJ databases">
        <title>Bacillus changyiensis sp. nov., isolated from a coastal deposit.</title>
        <authorList>
            <person name="Xiao G."/>
            <person name="Lai Q."/>
            <person name="Hu Z."/>
            <person name="Shao Z."/>
        </authorList>
    </citation>
    <scope>NUCLEOTIDE SEQUENCE [LARGE SCALE GENOMIC DNA]</scope>
    <source>
        <strain evidence="1 2">CLL-7-23</strain>
    </source>
</reference>
<dbReference type="RefSeq" id="WP_271339608.1">
    <property type="nucleotide sequence ID" value="NZ_JAQKAB010000002.1"/>
</dbReference>